<accession>A0A0E1WA56</accession>
<feature type="chain" id="PRO_5002388495" evidence="1">
    <location>
        <begin position="30"/>
        <end position="142"/>
    </location>
</feature>
<name>A0A0E1WA56_BURPE</name>
<dbReference type="EMBL" id="CM000832">
    <property type="protein sequence ID" value="EET10130.1"/>
    <property type="molecule type" value="Genomic_DNA"/>
</dbReference>
<evidence type="ECO:0000259" key="2">
    <source>
        <dbReference type="PROSITE" id="PS50222"/>
    </source>
</evidence>
<proteinExistence type="predicted"/>
<protein>
    <submittedName>
        <fullName evidence="3">EF hand domain protein</fullName>
    </submittedName>
</protein>
<dbReference type="Proteomes" id="UP000001812">
    <property type="component" value="Chromosome I"/>
</dbReference>
<dbReference type="GO" id="GO:0005509">
    <property type="term" value="F:calcium ion binding"/>
    <property type="evidence" value="ECO:0007669"/>
    <property type="project" value="InterPro"/>
</dbReference>
<reference evidence="3 4" key="2">
    <citation type="submission" date="2009-05" db="EMBL/GenBank/DDBJ databases">
        <authorList>
            <person name="Harkins D.M."/>
            <person name="DeShazer D."/>
            <person name="Woods D.E."/>
            <person name="Brinkac L.M."/>
            <person name="Brown K.A."/>
            <person name="Hung G.C."/>
            <person name="Tuanyok A."/>
            <person name="Zhang B."/>
            <person name="Nierman W.C."/>
        </authorList>
    </citation>
    <scope>NUCLEOTIDE SEQUENCE [LARGE SCALE GENOMIC DNA]</scope>
    <source>
        <strain evidence="3 4">1710a</strain>
    </source>
</reference>
<dbReference type="PROSITE" id="PS50222">
    <property type="entry name" value="EF_HAND_2"/>
    <property type="match status" value="1"/>
</dbReference>
<sequence>MNEDNMKSVTRTIRIAVAVSATCALAARASVPSAEVEAAAAFAPPRLLKVSGALRQPLTTKGEAPIASGTSRRDQEIMELRRRFNAAADPVTHRMSLARARQTGWDGVAKHFSEIDQSGQGTVSFDELALYLRNQRHPAFAN</sequence>
<dbReference type="InterPro" id="IPR002048">
    <property type="entry name" value="EF_hand_dom"/>
</dbReference>
<evidence type="ECO:0000313" key="3">
    <source>
        <dbReference type="EMBL" id="EET10130.1"/>
    </source>
</evidence>
<evidence type="ECO:0000313" key="4">
    <source>
        <dbReference type="Proteomes" id="UP000001812"/>
    </source>
</evidence>
<evidence type="ECO:0000256" key="1">
    <source>
        <dbReference type="SAM" id="SignalP"/>
    </source>
</evidence>
<gene>
    <name evidence="3" type="ORF">BURPS1710A_2480</name>
</gene>
<organism evidence="3 4">
    <name type="scientific">Burkholderia pseudomallei 1710a</name>
    <dbReference type="NCBI Taxonomy" id="320371"/>
    <lineage>
        <taxon>Bacteria</taxon>
        <taxon>Pseudomonadati</taxon>
        <taxon>Pseudomonadota</taxon>
        <taxon>Betaproteobacteria</taxon>
        <taxon>Burkholderiales</taxon>
        <taxon>Burkholderiaceae</taxon>
        <taxon>Burkholderia</taxon>
        <taxon>pseudomallei group</taxon>
    </lineage>
</organism>
<dbReference type="AlphaFoldDB" id="A0A0E1WA56"/>
<keyword evidence="1" id="KW-0732">Signal</keyword>
<reference evidence="4" key="1">
    <citation type="submission" date="2007-08" db="EMBL/GenBank/DDBJ databases">
        <title>Annotation of Burkholderia pseudomallei 1710a.</title>
        <authorList>
            <person name="Harkins D.M."/>
            <person name="DeShazer D."/>
            <person name="Woods D.E."/>
            <person name="Brinkac L.M."/>
            <person name="Brown K.A."/>
            <person name="Hung G.C."/>
            <person name="Tuanyok A."/>
            <person name="Zhang B."/>
            <person name="Nierman W.C."/>
        </authorList>
    </citation>
    <scope>NUCLEOTIDE SEQUENCE [LARGE SCALE GENOMIC DNA]</scope>
    <source>
        <strain evidence="4">1710a</strain>
    </source>
</reference>
<dbReference type="HOGENOM" id="CLU_1861444_0_0_4"/>
<feature type="signal peptide" evidence="1">
    <location>
        <begin position="1"/>
        <end position="29"/>
    </location>
</feature>
<feature type="domain" description="EF-hand" evidence="2">
    <location>
        <begin position="103"/>
        <end position="138"/>
    </location>
</feature>